<reference evidence="1 2" key="1">
    <citation type="submission" date="2014-04" db="EMBL/GenBank/DDBJ databases">
        <title>Marinobacterium kochiensis sp. nov., isolated from sediment sample collected from Kochi backwaters in Kerala, India.</title>
        <authorList>
            <person name="Singh A."/>
            <person name="Pinnaka A.K."/>
        </authorList>
    </citation>
    <scope>NUCLEOTIDE SEQUENCE [LARGE SCALE GENOMIC DNA]</scope>
    <source>
        <strain evidence="1 2">AK27</strain>
    </source>
</reference>
<protein>
    <submittedName>
        <fullName evidence="1">Uncharacterized protein</fullName>
    </submittedName>
</protein>
<gene>
    <name evidence="1" type="ORF">ADIMK_3568</name>
</gene>
<name>A0A081FUS3_9GAMM</name>
<comment type="caution">
    <text evidence="1">The sequence shown here is derived from an EMBL/GenBank/DDBJ whole genome shotgun (WGS) entry which is preliminary data.</text>
</comment>
<dbReference type="EMBL" id="JMQN01000053">
    <property type="protein sequence ID" value="KEA62278.1"/>
    <property type="molecule type" value="Genomic_DNA"/>
</dbReference>
<dbReference type="STRING" id="1232683.ADIMK_3568"/>
<proteinExistence type="predicted"/>
<dbReference type="PATRIC" id="fig|1232683.4.peg.3509"/>
<dbReference type="Proteomes" id="UP000028252">
    <property type="component" value="Unassembled WGS sequence"/>
</dbReference>
<evidence type="ECO:0000313" key="2">
    <source>
        <dbReference type="Proteomes" id="UP000028252"/>
    </source>
</evidence>
<evidence type="ECO:0000313" key="1">
    <source>
        <dbReference type="EMBL" id="KEA62278.1"/>
    </source>
</evidence>
<keyword evidence="2" id="KW-1185">Reference proteome</keyword>
<accession>A0A081FUS3</accession>
<dbReference type="AlphaFoldDB" id="A0A081FUS3"/>
<organism evidence="1 2">
    <name type="scientific">Marinobacterium lacunae</name>
    <dbReference type="NCBI Taxonomy" id="1232683"/>
    <lineage>
        <taxon>Bacteria</taxon>
        <taxon>Pseudomonadati</taxon>
        <taxon>Pseudomonadota</taxon>
        <taxon>Gammaproteobacteria</taxon>
        <taxon>Oceanospirillales</taxon>
        <taxon>Oceanospirillaceae</taxon>
        <taxon>Marinobacterium</taxon>
    </lineage>
</organism>
<sequence>MMIFQDYRPSHNGKVKHGFLRRCLVSFITTMPVRFEAIDKQ</sequence>